<feature type="region of interest" description="Disordered" evidence="10">
    <location>
        <begin position="31"/>
        <end position="50"/>
    </location>
</feature>
<feature type="compositionally biased region" description="Polar residues" evidence="10">
    <location>
        <begin position="158"/>
        <end position="181"/>
    </location>
</feature>
<reference evidence="13" key="1">
    <citation type="journal article" date="2011" name="Science">
        <title>The plant cell wall-decomposing machinery underlies the functional diversity of forest fungi.</title>
        <authorList>
            <person name="Eastwood D.C."/>
            <person name="Floudas D."/>
            <person name="Binder M."/>
            <person name="Majcherczyk A."/>
            <person name="Schneider P."/>
            <person name="Aerts A."/>
            <person name="Asiegbu F.O."/>
            <person name="Baker S.E."/>
            <person name="Barry K."/>
            <person name="Bendiksby M."/>
            <person name="Blumentritt M."/>
            <person name="Coutinho P.M."/>
            <person name="Cullen D."/>
            <person name="de Vries R.P."/>
            <person name="Gathman A."/>
            <person name="Goodell B."/>
            <person name="Henrissat B."/>
            <person name="Ihrmark K."/>
            <person name="Kauserud H."/>
            <person name="Kohler A."/>
            <person name="LaButti K."/>
            <person name="Lapidus A."/>
            <person name="Lavin J.L."/>
            <person name="Lee Y.-H."/>
            <person name="Lindquist E."/>
            <person name="Lilly W."/>
            <person name="Lucas S."/>
            <person name="Morin E."/>
            <person name="Murat C."/>
            <person name="Oguiza J.A."/>
            <person name="Park J."/>
            <person name="Pisabarro A.G."/>
            <person name="Riley R."/>
            <person name="Rosling A."/>
            <person name="Salamov A."/>
            <person name="Schmidt O."/>
            <person name="Schmutz J."/>
            <person name="Skrede I."/>
            <person name="Stenlid J."/>
            <person name="Wiebenga A."/>
            <person name="Xie X."/>
            <person name="Kuees U."/>
            <person name="Hibbett D.S."/>
            <person name="Hoffmeister D."/>
            <person name="Hoegberg N."/>
            <person name="Martin F."/>
            <person name="Grigoriev I.V."/>
            <person name="Watkinson S.C."/>
        </authorList>
    </citation>
    <scope>NUCLEOTIDE SEQUENCE [LARGE SCALE GENOMIC DNA]</scope>
    <source>
        <strain evidence="13">strain S7.3</strain>
    </source>
</reference>
<dbReference type="Pfam" id="PF01612">
    <property type="entry name" value="DNA_pol_A_exo1"/>
    <property type="match status" value="1"/>
</dbReference>
<dbReference type="GO" id="GO:0003676">
    <property type="term" value="F:nucleic acid binding"/>
    <property type="evidence" value="ECO:0007669"/>
    <property type="project" value="InterPro"/>
</dbReference>
<dbReference type="STRING" id="936435.F8PTH6"/>
<dbReference type="AlphaFoldDB" id="F8PTH6"/>
<dbReference type="Gene3D" id="3.30.420.10">
    <property type="entry name" value="Ribonuclease H-like superfamily/Ribonuclease H"/>
    <property type="match status" value="1"/>
</dbReference>
<dbReference type="InterPro" id="IPR002562">
    <property type="entry name" value="3'-5'_exonuclease_dom"/>
</dbReference>
<dbReference type="PANTHER" id="PTHR13620:SF109">
    <property type="entry name" value="3'-5' EXONUCLEASE"/>
    <property type="match status" value="1"/>
</dbReference>
<evidence type="ECO:0000256" key="8">
    <source>
        <dbReference type="ARBA" id="ARBA00040531"/>
    </source>
</evidence>
<keyword evidence="7" id="KW-0539">Nucleus</keyword>
<feature type="compositionally biased region" description="Polar residues" evidence="10">
    <location>
        <begin position="199"/>
        <end position="209"/>
    </location>
</feature>
<dbReference type="InterPro" id="IPR051132">
    <property type="entry name" value="3-5_Exonuclease_domain"/>
</dbReference>
<dbReference type="HOGENOM" id="CLU_038394_0_0_1"/>
<comment type="subcellular location">
    <subcellularLocation>
        <location evidence="1">Nucleus</location>
    </subcellularLocation>
</comment>
<dbReference type="InterPro" id="IPR036397">
    <property type="entry name" value="RNaseH_sf"/>
</dbReference>
<evidence type="ECO:0000256" key="10">
    <source>
        <dbReference type="SAM" id="MobiDB-lite"/>
    </source>
</evidence>
<keyword evidence="4" id="KW-0378">Hydrolase</keyword>
<evidence type="ECO:0000256" key="2">
    <source>
        <dbReference type="ARBA" id="ARBA00022722"/>
    </source>
</evidence>
<evidence type="ECO:0000256" key="5">
    <source>
        <dbReference type="ARBA" id="ARBA00022839"/>
    </source>
</evidence>
<sequence>MTPKYRVLASPPRIGSRAKEFSRCTHAYDKFAQAQESQQEPKDDSSDSSIEIIDVVFAPKKKEDTKAYSSRPIHPFFLKNNPREAATKTHKDFAGQHTKTTSTKQREGAGAAAVTSKKREFKNAAATNTDDPYNACSPGDDLFLPLYADKTENLESFSRPISTSLTGDPTDNTSSEQSPTGGTDLPTIPPRKVKKNPATKLSNLKNTPASDIIGEKSPKTYIPQDSSNEHIKSILPLYSYLDYSPKASAVYIKNEEQANELVKTLEGPLGFDLEWRVMWSAGAAERRTALVQLCDRNTILLIQVSAMKRFPQGVLDIIESPSVVKTGANILNDGEKLFRDFGIHARNLVELGSLARQADPRFVTVYNRQIVSLAKMVAMYLHKTLKKGKERTANWEGVLNSKMIEYAASDAHCALMVHERLIHIAAKAGRALDPSASTSVVNTDRSSKLNQTSRTISNSSQGSGSTQFSRTSFAVAYNEPPRPQHLRAFNLWHHRKMPLKEMCMTLKSKDRAEPLKESTVISYVIGALQADTSLPFNMDKLKELVRMESSSWQRHRQWILENGSRS</sequence>
<dbReference type="InterPro" id="IPR012337">
    <property type="entry name" value="RNaseH-like_sf"/>
</dbReference>
<keyword evidence="5" id="KW-0269">Exonuclease</keyword>
<protein>
    <recommendedName>
        <fullName evidence="8">3'-5' exonuclease</fullName>
    </recommendedName>
    <alternativeName>
        <fullName evidence="9">Werner Syndrome-like exonuclease</fullName>
    </alternativeName>
</protein>
<dbReference type="EMBL" id="GL945478">
    <property type="protein sequence ID" value="EGO01004.1"/>
    <property type="molecule type" value="Genomic_DNA"/>
</dbReference>
<dbReference type="Proteomes" id="UP000008063">
    <property type="component" value="Unassembled WGS sequence"/>
</dbReference>
<dbReference type="OrthoDB" id="1920326at2759"/>
<feature type="region of interest" description="Disordered" evidence="10">
    <location>
        <begin position="158"/>
        <end position="225"/>
    </location>
</feature>
<dbReference type="GO" id="GO:0006139">
    <property type="term" value="P:nucleobase-containing compound metabolic process"/>
    <property type="evidence" value="ECO:0007669"/>
    <property type="project" value="InterPro"/>
</dbReference>
<name>F8PTH6_SERL3</name>
<evidence type="ECO:0000256" key="9">
    <source>
        <dbReference type="ARBA" id="ARBA00042761"/>
    </source>
</evidence>
<evidence type="ECO:0000259" key="11">
    <source>
        <dbReference type="SMART" id="SM00474"/>
    </source>
</evidence>
<feature type="domain" description="3'-5' exonuclease" evidence="11">
    <location>
        <begin position="249"/>
        <end position="426"/>
    </location>
</feature>
<evidence type="ECO:0000256" key="1">
    <source>
        <dbReference type="ARBA" id="ARBA00004123"/>
    </source>
</evidence>
<evidence type="ECO:0000256" key="6">
    <source>
        <dbReference type="ARBA" id="ARBA00022842"/>
    </source>
</evidence>
<feature type="region of interest" description="Disordered" evidence="10">
    <location>
        <begin position="435"/>
        <end position="467"/>
    </location>
</feature>
<evidence type="ECO:0000256" key="4">
    <source>
        <dbReference type="ARBA" id="ARBA00022801"/>
    </source>
</evidence>
<evidence type="ECO:0000313" key="13">
    <source>
        <dbReference type="Proteomes" id="UP000008063"/>
    </source>
</evidence>
<evidence type="ECO:0000256" key="3">
    <source>
        <dbReference type="ARBA" id="ARBA00022723"/>
    </source>
</evidence>
<dbReference type="InParanoid" id="F8PTH6"/>
<keyword evidence="6" id="KW-0460">Magnesium</keyword>
<feature type="region of interest" description="Disordered" evidence="10">
    <location>
        <begin position="62"/>
        <end position="118"/>
    </location>
</feature>
<dbReference type="GO" id="GO:0046872">
    <property type="term" value="F:metal ion binding"/>
    <property type="evidence" value="ECO:0007669"/>
    <property type="project" value="UniProtKB-KW"/>
</dbReference>
<dbReference type="SMART" id="SM00474">
    <property type="entry name" value="35EXOc"/>
    <property type="match status" value="1"/>
</dbReference>
<keyword evidence="2" id="KW-0540">Nuclease</keyword>
<evidence type="ECO:0000313" key="12">
    <source>
        <dbReference type="EMBL" id="EGO01004.1"/>
    </source>
</evidence>
<dbReference type="eggNOG" id="KOG4373">
    <property type="taxonomic scope" value="Eukaryota"/>
</dbReference>
<gene>
    <name evidence="12" type="ORF">SERLA73DRAFT_71976</name>
</gene>
<proteinExistence type="predicted"/>
<keyword evidence="3" id="KW-0479">Metal-binding</keyword>
<evidence type="ECO:0000256" key="7">
    <source>
        <dbReference type="ARBA" id="ARBA00023242"/>
    </source>
</evidence>
<organism evidence="13">
    <name type="scientific">Serpula lacrymans var. lacrymans (strain S7.3)</name>
    <name type="common">Dry rot fungus</name>
    <dbReference type="NCBI Taxonomy" id="936435"/>
    <lineage>
        <taxon>Eukaryota</taxon>
        <taxon>Fungi</taxon>
        <taxon>Dikarya</taxon>
        <taxon>Basidiomycota</taxon>
        <taxon>Agaricomycotina</taxon>
        <taxon>Agaricomycetes</taxon>
        <taxon>Agaricomycetidae</taxon>
        <taxon>Boletales</taxon>
        <taxon>Coniophorineae</taxon>
        <taxon>Serpulaceae</taxon>
        <taxon>Serpula</taxon>
    </lineage>
</organism>
<dbReference type="GO" id="GO:0005634">
    <property type="term" value="C:nucleus"/>
    <property type="evidence" value="ECO:0007669"/>
    <property type="project" value="UniProtKB-SubCell"/>
</dbReference>
<dbReference type="GO" id="GO:0008408">
    <property type="term" value="F:3'-5' exonuclease activity"/>
    <property type="evidence" value="ECO:0007669"/>
    <property type="project" value="InterPro"/>
</dbReference>
<keyword evidence="13" id="KW-1185">Reference proteome</keyword>
<dbReference type="SUPFAM" id="SSF53098">
    <property type="entry name" value="Ribonuclease H-like"/>
    <property type="match status" value="1"/>
</dbReference>
<dbReference type="CDD" id="cd06141">
    <property type="entry name" value="WRN_exo"/>
    <property type="match status" value="1"/>
</dbReference>
<feature type="compositionally biased region" description="Basic and acidic residues" evidence="10">
    <location>
        <begin position="81"/>
        <end position="94"/>
    </location>
</feature>
<dbReference type="OMA" id="RCTHAYD"/>
<dbReference type="PANTHER" id="PTHR13620">
    <property type="entry name" value="3-5 EXONUCLEASE"/>
    <property type="match status" value="1"/>
</dbReference>
<accession>F8PTH6</accession>